<dbReference type="Proteomes" id="UP000231550">
    <property type="component" value="Unassembled WGS sequence"/>
</dbReference>
<feature type="transmembrane region" description="Helical" evidence="1">
    <location>
        <begin position="39"/>
        <end position="57"/>
    </location>
</feature>
<name>A0A2H0KP44_9BACT</name>
<keyword evidence="1" id="KW-1133">Transmembrane helix</keyword>
<evidence type="ECO:0000313" key="3">
    <source>
        <dbReference type="Proteomes" id="UP000231550"/>
    </source>
</evidence>
<reference evidence="2 3" key="1">
    <citation type="submission" date="2017-09" db="EMBL/GenBank/DDBJ databases">
        <title>Depth-based differentiation of microbial function through sediment-hosted aquifers and enrichment of novel symbionts in the deep terrestrial subsurface.</title>
        <authorList>
            <person name="Probst A.J."/>
            <person name="Ladd B."/>
            <person name="Jarett J.K."/>
            <person name="Geller-Mcgrath D.E."/>
            <person name="Sieber C.M."/>
            <person name="Emerson J.B."/>
            <person name="Anantharaman K."/>
            <person name="Thomas B.C."/>
            <person name="Malmstrom R."/>
            <person name="Stieglmeier M."/>
            <person name="Klingl A."/>
            <person name="Woyke T."/>
            <person name="Ryan C.M."/>
            <person name="Banfield J.F."/>
        </authorList>
    </citation>
    <scope>NUCLEOTIDE SEQUENCE [LARGE SCALE GENOMIC DNA]</scope>
    <source>
        <strain evidence="2">CG11_big_fil_rev_8_21_14_0_20_44_10</strain>
    </source>
</reference>
<organism evidence="2 3">
    <name type="scientific">Candidatus Portnoybacteria bacterium CG11_big_fil_rev_8_21_14_0_20_44_10</name>
    <dbReference type="NCBI Taxonomy" id="1974818"/>
    <lineage>
        <taxon>Bacteria</taxon>
        <taxon>Candidatus Portnoyibacteriota</taxon>
    </lineage>
</organism>
<comment type="caution">
    <text evidence="2">The sequence shown here is derived from an EMBL/GenBank/DDBJ whole genome shotgun (WGS) entry which is preliminary data.</text>
</comment>
<dbReference type="EMBL" id="PCVN01000132">
    <property type="protein sequence ID" value="PIQ73931.1"/>
    <property type="molecule type" value="Genomic_DNA"/>
</dbReference>
<gene>
    <name evidence="2" type="ORF">COV85_04880</name>
</gene>
<feature type="transmembrane region" description="Helical" evidence="1">
    <location>
        <begin position="115"/>
        <end position="132"/>
    </location>
</feature>
<dbReference type="AlphaFoldDB" id="A0A2H0KP44"/>
<accession>A0A2H0KP44</accession>
<feature type="transmembrane region" description="Helical" evidence="1">
    <location>
        <begin position="12"/>
        <end position="33"/>
    </location>
</feature>
<protein>
    <submittedName>
        <fullName evidence="2">Uncharacterized protein</fullName>
    </submittedName>
</protein>
<evidence type="ECO:0000313" key="2">
    <source>
        <dbReference type="EMBL" id="PIQ73931.1"/>
    </source>
</evidence>
<evidence type="ECO:0000256" key="1">
    <source>
        <dbReference type="SAM" id="Phobius"/>
    </source>
</evidence>
<proteinExistence type="predicted"/>
<keyword evidence="1" id="KW-0812">Transmembrane</keyword>
<feature type="transmembrane region" description="Helical" evidence="1">
    <location>
        <begin position="77"/>
        <end position="95"/>
    </location>
</feature>
<keyword evidence="1" id="KW-0472">Membrane</keyword>
<sequence>MNNFPKRVHKVWLYWLLGIFTTIFIGLQLLQFHCQLPNLPHELCFFWGVTLLGYVVLKEVFRWHNLEEGMAGHWGEVYVMLVVGSFLWMEGWNIVRLWSSGLLPLAIPAGASEGAIEALALWILSVISTVIYHQRNSIIKK</sequence>